<reference evidence="3 4" key="1">
    <citation type="submission" date="2015-04" db="EMBL/GenBank/DDBJ databases">
        <title>Lasius niger genome sequencing.</title>
        <authorList>
            <person name="Konorov E.A."/>
            <person name="Nikitin M.A."/>
            <person name="Kirill M.V."/>
            <person name="Chang P."/>
        </authorList>
    </citation>
    <scope>NUCLEOTIDE SEQUENCE [LARGE SCALE GENOMIC DNA]</scope>
    <source>
        <tissue evidence="3">Whole</tissue>
    </source>
</reference>
<dbReference type="STRING" id="67767.A0A0J7K1P2"/>
<feature type="domain" description="Fibronectin type-III" evidence="2">
    <location>
        <begin position="6"/>
        <end position="113"/>
    </location>
</feature>
<feature type="domain" description="Fibronectin type-III" evidence="2">
    <location>
        <begin position="115"/>
        <end position="212"/>
    </location>
</feature>
<evidence type="ECO:0000259" key="2">
    <source>
        <dbReference type="PROSITE" id="PS50853"/>
    </source>
</evidence>
<proteinExistence type="predicted"/>
<dbReference type="Pfam" id="PF00041">
    <property type="entry name" value="fn3"/>
    <property type="match status" value="1"/>
</dbReference>
<dbReference type="Proteomes" id="UP000036403">
    <property type="component" value="Unassembled WGS sequence"/>
</dbReference>
<dbReference type="EMBL" id="LBMM01017080">
    <property type="protein sequence ID" value="KMQ84214.1"/>
    <property type="molecule type" value="Genomic_DNA"/>
</dbReference>
<keyword evidence="4" id="KW-1185">Reference proteome</keyword>
<evidence type="ECO:0000313" key="3">
    <source>
        <dbReference type="EMBL" id="KMQ84214.1"/>
    </source>
</evidence>
<comment type="caution">
    <text evidence="3">The sequence shown here is derived from an EMBL/GenBank/DDBJ whole genome shotgun (WGS) entry which is preliminary data.</text>
</comment>
<sequence length="217" mass="25432">MGKLNAPENVMVQVLTPTLAAVYWMPPKKLNCVAVNYEVHWELVLDVLLPNSTRKITSQYDKINQPERMVDDKFLTRIQPLLPGQKYLIYVRVYPTNFSNSFTDSVSNTIHMYSEPNNLILSGVSTNGINISWIPSVNLTIRYILEYKNDAMQKWQKVNNTEKNNDRVTYYIENLLPQTLYKFRLILKYPKYMEDFIWPSDGDEFTFKTLGKQMKTL</sequence>
<name>A0A0J7K1P2_LASNI</name>
<dbReference type="Gene3D" id="2.60.40.10">
    <property type="entry name" value="Immunoglobulins"/>
    <property type="match status" value="2"/>
</dbReference>
<dbReference type="InterPro" id="IPR036116">
    <property type="entry name" value="FN3_sf"/>
</dbReference>
<dbReference type="AlphaFoldDB" id="A0A0J7K1P2"/>
<dbReference type="PaxDb" id="67767-A0A0J7K1P2"/>
<dbReference type="OrthoDB" id="7553890at2759"/>
<gene>
    <name evidence="3" type="ORF">RF55_18177</name>
</gene>
<dbReference type="InterPro" id="IPR003961">
    <property type="entry name" value="FN3_dom"/>
</dbReference>
<dbReference type="SMART" id="SM00060">
    <property type="entry name" value="FN3"/>
    <property type="match status" value="2"/>
</dbReference>
<dbReference type="PANTHER" id="PTHR46708:SF2">
    <property type="entry name" value="FIBRONECTIN TYPE-III DOMAIN-CONTAINING PROTEIN"/>
    <property type="match status" value="1"/>
</dbReference>
<dbReference type="CDD" id="cd00063">
    <property type="entry name" value="FN3"/>
    <property type="match status" value="2"/>
</dbReference>
<keyword evidence="3" id="KW-0418">Kinase</keyword>
<dbReference type="PANTHER" id="PTHR46708">
    <property type="entry name" value="TENASCIN"/>
    <property type="match status" value="1"/>
</dbReference>
<keyword evidence="3" id="KW-0808">Transferase</keyword>
<protein>
    <submittedName>
        <fullName evidence="3">Proto-oncogene tyrosine-protein kinase ros-like protein</fullName>
    </submittedName>
</protein>
<dbReference type="PROSITE" id="PS50853">
    <property type="entry name" value="FN3"/>
    <property type="match status" value="2"/>
</dbReference>
<keyword evidence="1" id="KW-0677">Repeat</keyword>
<organism evidence="3 4">
    <name type="scientific">Lasius niger</name>
    <name type="common">Black garden ant</name>
    <dbReference type="NCBI Taxonomy" id="67767"/>
    <lineage>
        <taxon>Eukaryota</taxon>
        <taxon>Metazoa</taxon>
        <taxon>Ecdysozoa</taxon>
        <taxon>Arthropoda</taxon>
        <taxon>Hexapoda</taxon>
        <taxon>Insecta</taxon>
        <taxon>Pterygota</taxon>
        <taxon>Neoptera</taxon>
        <taxon>Endopterygota</taxon>
        <taxon>Hymenoptera</taxon>
        <taxon>Apocrita</taxon>
        <taxon>Aculeata</taxon>
        <taxon>Formicoidea</taxon>
        <taxon>Formicidae</taxon>
        <taxon>Formicinae</taxon>
        <taxon>Lasius</taxon>
        <taxon>Lasius</taxon>
    </lineage>
</organism>
<evidence type="ECO:0000313" key="4">
    <source>
        <dbReference type="Proteomes" id="UP000036403"/>
    </source>
</evidence>
<dbReference type="InterPro" id="IPR013783">
    <property type="entry name" value="Ig-like_fold"/>
</dbReference>
<accession>A0A0J7K1P2</accession>
<dbReference type="SUPFAM" id="SSF49265">
    <property type="entry name" value="Fibronectin type III"/>
    <property type="match status" value="1"/>
</dbReference>
<dbReference type="GO" id="GO:0016301">
    <property type="term" value="F:kinase activity"/>
    <property type="evidence" value="ECO:0007669"/>
    <property type="project" value="UniProtKB-KW"/>
</dbReference>
<evidence type="ECO:0000256" key="1">
    <source>
        <dbReference type="ARBA" id="ARBA00022737"/>
    </source>
</evidence>
<dbReference type="InterPro" id="IPR050991">
    <property type="entry name" value="ECM_Regulatory_Proteins"/>
</dbReference>